<evidence type="ECO:0000256" key="2">
    <source>
        <dbReference type="SAM" id="MobiDB-lite"/>
    </source>
</evidence>
<keyword evidence="1" id="KW-0175">Coiled coil</keyword>
<dbReference type="PANTHER" id="PTHR34778:SF2">
    <property type="entry name" value="OS02G0580700 PROTEIN"/>
    <property type="match status" value="1"/>
</dbReference>
<comment type="caution">
    <text evidence="3">The sequence shown here is derived from an EMBL/GenBank/DDBJ whole genome shotgun (WGS) entry which is preliminary data.</text>
</comment>
<dbReference type="AlphaFoldDB" id="A0ABD3DE64"/>
<proteinExistence type="predicted"/>
<evidence type="ECO:0000256" key="1">
    <source>
        <dbReference type="SAM" id="Coils"/>
    </source>
</evidence>
<protein>
    <submittedName>
        <fullName evidence="3">Uncharacterized protein</fullName>
    </submittedName>
</protein>
<evidence type="ECO:0000313" key="3">
    <source>
        <dbReference type="EMBL" id="KAL3640648.1"/>
    </source>
</evidence>
<dbReference type="EMBL" id="JAVIJP010000017">
    <property type="protein sequence ID" value="KAL3640648.1"/>
    <property type="molecule type" value="Genomic_DNA"/>
</dbReference>
<organism evidence="3 4">
    <name type="scientific">Castilleja foliolosa</name>
    <dbReference type="NCBI Taxonomy" id="1961234"/>
    <lineage>
        <taxon>Eukaryota</taxon>
        <taxon>Viridiplantae</taxon>
        <taxon>Streptophyta</taxon>
        <taxon>Embryophyta</taxon>
        <taxon>Tracheophyta</taxon>
        <taxon>Spermatophyta</taxon>
        <taxon>Magnoliopsida</taxon>
        <taxon>eudicotyledons</taxon>
        <taxon>Gunneridae</taxon>
        <taxon>Pentapetalae</taxon>
        <taxon>asterids</taxon>
        <taxon>lamiids</taxon>
        <taxon>Lamiales</taxon>
        <taxon>Orobanchaceae</taxon>
        <taxon>Pedicularideae</taxon>
        <taxon>Castillejinae</taxon>
        <taxon>Castilleja</taxon>
    </lineage>
</organism>
<dbReference type="Proteomes" id="UP001632038">
    <property type="component" value="Unassembled WGS sequence"/>
</dbReference>
<gene>
    <name evidence="3" type="ORF">CASFOL_015616</name>
</gene>
<dbReference type="PANTHER" id="PTHR34778">
    <property type="entry name" value="OS02G0580700 PROTEIN"/>
    <property type="match status" value="1"/>
</dbReference>
<feature type="compositionally biased region" description="Basic and acidic residues" evidence="2">
    <location>
        <begin position="408"/>
        <end position="435"/>
    </location>
</feature>
<evidence type="ECO:0000313" key="4">
    <source>
        <dbReference type="Proteomes" id="UP001632038"/>
    </source>
</evidence>
<keyword evidence="4" id="KW-1185">Reference proteome</keyword>
<accession>A0ABD3DE64</accession>
<sequence>MDEEKLIELKKVFADVIFNITKEAAARVKSSEIKAAQYQHKLNLGTEEGVRLLVNIKQMMEFKIHQSNISSQNQQKKIDELEAQLNEAEDIVKDLRDELGEVQSELERLKKDNLQHSNEPTNSFSREMESGIYSNNSNKFLHSNSQDKLSDITMLNPSQRNECCKCNSETVCTCGSYVRDRDLPSMSLRGKEAGLYRNGFTQRIHACESKLKDKSSSHLVEIDKVIDENIIRELTQRFISSREQEEGEDMSKEPATGTKTLNQVEKKNFPDNEFDIFQSFPFKRKRATRVRKTVTPLSESKSETALMFTEVKTETPTRLGTNLLENFGDIILQKNEGLKETIVPFEDETGFEEILSSPERKIDVDSNGLEPIYSPSVGKRVIKYTFQRKRKRDTLSGSNMPDVEIETEEKMGVEQNGDKHVEKSKTMESSRESRRLAQVARQLISLSEKKRWD</sequence>
<feature type="region of interest" description="Disordered" evidence="2">
    <location>
        <begin position="391"/>
        <end position="436"/>
    </location>
</feature>
<name>A0ABD3DE64_9LAMI</name>
<reference evidence="4" key="1">
    <citation type="journal article" date="2024" name="IScience">
        <title>Strigolactones Initiate the Formation of Haustorium-like Structures in Castilleja.</title>
        <authorList>
            <person name="Buerger M."/>
            <person name="Peterson D."/>
            <person name="Chory J."/>
        </authorList>
    </citation>
    <scope>NUCLEOTIDE SEQUENCE [LARGE SCALE GENOMIC DNA]</scope>
</reference>
<feature type="coiled-coil region" evidence="1">
    <location>
        <begin position="64"/>
        <end position="119"/>
    </location>
</feature>